<sequence>MKKLTTVTEIKDAASKAIFHFQTGKIDKINLYAAGVELTLRFNEIVDEQKDKLEHNEAQEAADFLHVIKHMSTC</sequence>
<dbReference type="EMBL" id="AAKAJG010000033">
    <property type="protein sequence ID" value="ECQ2987579.1"/>
    <property type="molecule type" value="Genomic_DNA"/>
</dbReference>
<accession>A0A5Y7V5L5</accession>
<proteinExistence type="predicted"/>
<comment type="caution">
    <text evidence="1">The sequence shown here is derived from an EMBL/GenBank/DDBJ whole genome shotgun (WGS) entry which is preliminary data.</text>
</comment>
<gene>
    <name evidence="1" type="ORF">FZ366_23185</name>
</gene>
<name>A0A5Y7V5L5_SALER</name>
<evidence type="ECO:0000313" key="1">
    <source>
        <dbReference type="EMBL" id="ECQ2987579.1"/>
    </source>
</evidence>
<reference evidence="1" key="1">
    <citation type="submission" date="2019-08" db="EMBL/GenBank/DDBJ databases">
        <authorList>
            <consortium name="PulseNet: The National Subtyping Network for Foodborne Disease Surveillance"/>
            <person name="Tarr C.L."/>
            <person name="Trees E."/>
            <person name="Katz L.S."/>
            <person name="Carleton-Romer H.A."/>
            <person name="Stroika S."/>
            <person name="Kucerova Z."/>
            <person name="Roache K.F."/>
            <person name="Sabol A.L."/>
            <person name="Besser J."/>
            <person name="Gerner-Smidt P."/>
        </authorList>
    </citation>
    <scope>NUCLEOTIDE SEQUENCE</scope>
    <source>
        <strain evidence="1">PNUSAS094600</strain>
    </source>
</reference>
<dbReference type="AlphaFoldDB" id="A0A5Y7V5L5"/>
<protein>
    <submittedName>
        <fullName evidence="1">Uncharacterized protein</fullName>
    </submittedName>
</protein>
<organism evidence="1">
    <name type="scientific">Salmonella enterica</name>
    <name type="common">Salmonella choleraesuis</name>
    <dbReference type="NCBI Taxonomy" id="28901"/>
    <lineage>
        <taxon>Bacteria</taxon>
        <taxon>Pseudomonadati</taxon>
        <taxon>Pseudomonadota</taxon>
        <taxon>Gammaproteobacteria</taxon>
        <taxon>Enterobacterales</taxon>
        <taxon>Enterobacteriaceae</taxon>
        <taxon>Salmonella</taxon>
    </lineage>
</organism>